<evidence type="ECO:0000256" key="8">
    <source>
        <dbReference type="ARBA" id="ARBA00022946"/>
    </source>
</evidence>
<keyword evidence="8" id="KW-0809">Transit peptide</keyword>
<evidence type="ECO:0000256" key="12">
    <source>
        <dbReference type="ARBA" id="ARBA00038574"/>
    </source>
</evidence>
<dbReference type="Gene3D" id="1.10.520.10">
    <property type="match status" value="1"/>
</dbReference>
<keyword evidence="11" id="KW-0496">Mitochondrion</keyword>
<dbReference type="PRINTS" id="PR00458">
    <property type="entry name" value="PEROXIDASE"/>
</dbReference>
<protein>
    <recommendedName>
        <fullName evidence="14">Peroxidase</fullName>
        <ecNumber evidence="14">1.11.1.-</ecNumber>
    </recommendedName>
</protein>
<proteinExistence type="inferred from homology"/>
<sequence length="354" mass="40194">MSSIAFGRISKTYNKSFLVKSLTALAGASAIATYFYQNNNNNNNKHKDKGPLLGLLGFNGDINVRKSRVPDGKGFKDYQKVYNEIAQKLEDHPEWDEYDGYYGVLLRLSWHSSGTYSKDSNTGGSFGGTMIYGPEKDDKENKGLTNGQDFLEPLLKKYPWISRGDLWTLGGVCAVQESGGPKIKWLPGRQNDDTGKHVPENGLLPDASRDGPYVRKVFNRIGFNDRETVALIGAHCLGRCHREYSGFLGPWTSSPSTFSNLFYTELLGKWHVKKWDGPKQYEDEETSNLMMLPTDMSLKEEPYFVKYVKMYADDEELFFKDFAEAYAKLISNGVTYPKDEKPYIFKTLDEQEEN</sequence>
<comment type="function">
    <text evidence="1">Destroys radicals which are normally produced within the cells and which are toxic to biological systems.</text>
</comment>
<dbReference type="EC" id="1.11.1.-" evidence="14"/>
<feature type="region of interest" description="Disordered" evidence="15">
    <location>
        <begin position="184"/>
        <end position="205"/>
    </location>
</feature>
<dbReference type="Pfam" id="PF00141">
    <property type="entry name" value="peroxidase"/>
    <property type="match status" value="1"/>
</dbReference>
<dbReference type="SUPFAM" id="SSF48113">
    <property type="entry name" value="Heme-dependent peroxidases"/>
    <property type="match status" value="1"/>
</dbReference>
<evidence type="ECO:0000256" key="13">
    <source>
        <dbReference type="ARBA" id="ARBA00049265"/>
    </source>
</evidence>
<keyword evidence="7" id="KW-0479">Metal-binding</keyword>
<dbReference type="PROSITE" id="PS50873">
    <property type="entry name" value="PEROXIDASE_4"/>
    <property type="match status" value="1"/>
</dbReference>
<dbReference type="FunFam" id="1.10.420.10:FF:000009">
    <property type="entry name" value="Ascorbate peroxidase"/>
    <property type="match status" value="1"/>
</dbReference>
<dbReference type="GO" id="GO:0000302">
    <property type="term" value="P:response to reactive oxygen species"/>
    <property type="evidence" value="ECO:0007669"/>
    <property type="project" value="TreeGrafter"/>
</dbReference>
<dbReference type="PANTHER" id="PTHR31356">
    <property type="entry name" value="THYLAKOID LUMENAL 29 KDA PROTEIN, CHLOROPLASTIC-RELATED"/>
    <property type="match status" value="1"/>
</dbReference>
<evidence type="ECO:0000256" key="10">
    <source>
        <dbReference type="ARBA" id="ARBA00023004"/>
    </source>
</evidence>
<evidence type="ECO:0000256" key="9">
    <source>
        <dbReference type="ARBA" id="ARBA00023002"/>
    </source>
</evidence>
<dbReference type="GO" id="GO:0005759">
    <property type="term" value="C:mitochondrial matrix"/>
    <property type="evidence" value="ECO:0007669"/>
    <property type="project" value="UniProtKB-SubCell"/>
</dbReference>
<evidence type="ECO:0000313" key="17">
    <source>
        <dbReference type="EMBL" id="CAI5758412.1"/>
    </source>
</evidence>
<dbReference type="InterPro" id="IPR044831">
    <property type="entry name" value="Ccp1-like"/>
</dbReference>
<dbReference type="GO" id="GO:0042744">
    <property type="term" value="P:hydrogen peroxide catabolic process"/>
    <property type="evidence" value="ECO:0007669"/>
    <property type="project" value="TreeGrafter"/>
</dbReference>
<dbReference type="GO" id="GO:0020037">
    <property type="term" value="F:heme binding"/>
    <property type="evidence" value="ECO:0007669"/>
    <property type="project" value="UniProtKB-UniRule"/>
</dbReference>
<evidence type="ECO:0000256" key="7">
    <source>
        <dbReference type="ARBA" id="ARBA00022723"/>
    </source>
</evidence>
<keyword evidence="5 14" id="KW-0575">Peroxidase</keyword>
<evidence type="ECO:0000313" key="18">
    <source>
        <dbReference type="Proteomes" id="UP001152885"/>
    </source>
</evidence>
<keyword evidence="6" id="KW-0349">Heme</keyword>
<evidence type="ECO:0000256" key="14">
    <source>
        <dbReference type="RuleBase" id="RU363051"/>
    </source>
</evidence>
<evidence type="ECO:0000259" key="16">
    <source>
        <dbReference type="PROSITE" id="PS50873"/>
    </source>
</evidence>
<dbReference type="AlphaFoldDB" id="A0A9W4XDK7"/>
<dbReference type="GO" id="GO:0004130">
    <property type="term" value="F:cytochrome-c peroxidase activity"/>
    <property type="evidence" value="ECO:0007669"/>
    <property type="project" value="UniProtKB-EC"/>
</dbReference>
<dbReference type="Proteomes" id="UP001152885">
    <property type="component" value="Unassembled WGS sequence"/>
</dbReference>
<evidence type="ECO:0000256" key="1">
    <source>
        <dbReference type="ARBA" id="ARBA00003917"/>
    </source>
</evidence>
<dbReference type="OrthoDB" id="2859658at2759"/>
<accession>A0A9W4XDK7</accession>
<evidence type="ECO:0000256" key="3">
    <source>
        <dbReference type="ARBA" id="ARBA00004569"/>
    </source>
</evidence>
<organism evidence="17 18">
    <name type="scientific">Candida verbasci</name>
    <dbReference type="NCBI Taxonomy" id="1227364"/>
    <lineage>
        <taxon>Eukaryota</taxon>
        <taxon>Fungi</taxon>
        <taxon>Dikarya</taxon>
        <taxon>Ascomycota</taxon>
        <taxon>Saccharomycotina</taxon>
        <taxon>Pichiomycetes</taxon>
        <taxon>Debaryomycetaceae</taxon>
        <taxon>Candida/Lodderomyces clade</taxon>
        <taxon>Candida</taxon>
    </lineage>
</organism>
<evidence type="ECO:0000256" key="5">
    <source>
        <dbReference type="ARBA" id="ARBA00022559"/>
    </source>
</evidence>
<dbReference type="EMBL" id="CANTUO010000003">
    <property type="protein sequence ID" value="CAI5758412.1"/>
    <property type="molecule type" value="Genomic_DNA"/>
</dbReference>
<dbReference type="GO" id="GO:0005758">
    <property type="term" value="C:mitochondrial intermembrane space"/>
    <property type="evidence" value="ECO:0007669"/>
    <property type="project" value="UniProtKB-SubCell"/>
</dbReference>
<comment type="subunit">
    <text evidence="12">Forms a one-to-one complex with cytochrome c.</text>
</comment>
<reference evidence="17" key="1">
    <citation type="submission" date="2022-12" db="EMBL/GenBank/DDBJ databases">
        <authorList>
            <person name="Brejova B."/>
        </authorList>
    </citation>
    <scope>NUCLEOTIDE SEQUENCE</scope>
</reference>
<name>A0A9W4XDK7_9ASCO</name>
<evidence type="ECO:0000256" key="6">
    <source>
        <dbReference type="ARBA" id="ARBA00022617"/>
    </source>
</evidence>
<evidence type="ECO:0000256" key="15">
    <source>
        <dbReference type="SAM" id="MobiDB-lite"/>
    </source>
</evidence>
<dbReference type="InterPro" id="IPR002207">
    <property type="entry name" value="Peroxidase_I"/>
</dbReference>
<evidence type="ECO:0000256" key="11">
    <source>
        <dbReference type="ARBA" id="ARBA00023128"/>
    </source>
</evidence>
<comment type="subcellular location">
    <subcellularLocation>
        <location evidence="3">Mitochondrion intermembrane space</location>
    </subcellularLocation>
    <subcellularLocation>
        <location evidence="2">Mitochondrion matrix</location>
    </subcellularLocation>
</comment>
<dbReference type="InterPro" id="IPR002016">
    <property type="entry name" value="Haem_peroxidase"/>
</dbReference>
<comment type="catalytic activity">
    <reaction evidence="13">
        <text>2 Fe(II)-[cytochrome c] + H2O2 + 2 H(+) = 2 Fe(III)-[cytochrome c] + 2 H2O</text>
        <dbReference type="Rhea" id="RHEA:16581"/>
        <dbReference type="Rhea" id="RHEA-COMP:10350"/>
        <dbReference type="Rhea" id="RHEA-COMP:14399"/>
        <dbReference type="ChEBI" id="CHEBI:15377"/>
        <dbReference type="ChEBI" id="CHEBI:15378"/>
        <dbReference type="ChEBI" id="CHEBI:16240"/>
        <dbReference type="ChEBI" id="CHEBI:29033"/>
        <dbReference type="ChEBI" id="CHEBI:29034"/>
        <dbReference type="EC" id="1.11.1.5"/>
    </reaction>
</comment>
<dbReference type="InterPro" id="IPR010255">
    <property type="entry name" value="Haem_peroxidase_sf"/>
</dbReference>
<dbReference type="GO" id="GO:0046872">
    <property type="term" value="F:metal ion binding"/>
    <property type="evidence" value="ECO:0007669"/>
    <property type="project" value="UniProtKB-UniRule"/>
</dbReference>
<gene>
    <name evidence="17" type="ORF">CANVERA_P2925</name>
</gene>
<comment type="similarity">
    <text evidence="4">Belongs to the peroxidase family. Cytochrome c peroxidase subfamily.</text>
</comment>
<feature type="domain" description="Plant heme peroxidase family profile" evidence="16">
    <location>
        <begin position="105"/>
        <end position="354"/>
    </location>
</feature>
<keyword evidence="9 14" id="KW-0560">Oxidoreductase</keyword>
<feature type="compositionally biased region" description="Basic and acidic residues" evidence="15">
    <location>
        <begin position="190"/>
        <end position="199"/>
    </location>
</feature>
<keyword evidence="10" id="KW-0408">Iron</keyword>
<evidence type="ECO:0000256" key="4">
    <source>
        <dbReference type="ARBA" id="ARBA00005997"/>
    </source>
</evidence>
<dbReference type="GO" id="GO:0034599">
    <property type="term" value="P:cellular response to oxidative stress"/>
    <property type="evidence" value="ECO:0007669"/>
    <property type="project" value="InterPro"/>
</dbReference>
<dbReference type="PRINTS" id="PR00459">
    <property type="entry name" value="ASPEROXIDASE"/>
</dbReference>
<dbReference type="Gene3D" id="1.10.420.10">
    <property type="entry name" value="Peroxidase, domain 2"/>
    <property type="match status" value="1"/>
</dbReference>
<dbReference type="PANTHER" id="PTHR31356:SF58">
    <property type="entry name" value="CYTOCHROME C PEROXIDASE, MITOCHONDRIAL"/>
    <property type="match status" value="1"/>
</dbReference>
<evidence type="ECO:0000256" key="2">
    <source>
        <dbReference type="ARBA" id="ARBA00004305"/>
    </source>
</evidence>
<keyword evidence="18" id="KW-1185">Reference proteome</keyword>
<comment type="caution">
    <text evidence="17">The sequence shown here is derived from an EMBL/GenBank/DDBJ whole genome shotgun (WGS) entry which is preliminary data.</text>
</comment>